<dbReference type="OrthoDB" id="9787053at2"/>
<dbReference type="InterPro" id="IPR008869">
    <property type="entry name" value="MlaC/ttg2D"/>
</dbReference>
<comment type="caution">
    <text evidence="2">The sequence shown here is derived from an EMBL/GenBank/DDBJ whole genome shotgun (WGS) entry which is preliminary data.</text>
</comment>
<reference evidence="2 3" key="1">
    <citation type="submission" date="2020-01" db="EMBL/GenBank/DDBJ databases">
        <title>Whole genome sequencing of Halomonas alkaliphila strain LS44.</title>
        <authorList>
            <person name="Kumar S."/>
            <person name="Paul D."/>
            <person name="Shouche Y."/>
            <person name="Suryavanshi M.V."/>
        </authorList>
    </citation>
    <scope>NUCLEOTIDE SEQUENCE [LARGE SCALE GENOMIC DNA]</scope>
    <source>
        <strain evidence="2 3">LS44</strain>
    </source>
</reference>
<keyword evidence="1" id="KW-0732">Signal</keyword>
<dbReference type="PIRSF" id="PIRSF004649">
    <property type="entry name" value="MlaC"/>
    <property type="match status" value="1"/>
</dbReference>
<feature type="signal peptide" evidence="1">
    <location>
        <begin position="1"/>
        <end position="29"/>
    </location>
</feature>
<dbReference type="Proteomes" id="UP000480312">
    <property type="component" value="Unassembled WGS sequence"/>
</dbReference>
<proteinExistence type="predicted"/>
<dbReference type="Pfam" id="PF05494">
    <property type="entry name" value="MlaC"/>
    <property type="match status" value="1"/>
</dbReference>
<dbReference type="Gene3D" id="3.10.450.710">
    <property type="entry name" value="Tgt2/MlaC"/>
    <property type="match status" value="1"/>
</dbReference>
<evidence type="ECO:0000313" key="3">
    <source>
        <dbReference type="Proteomes" id="UP000480312"/>
    </source>
</evidence>
<name>A0A7C9P2S3_9GAMM</name>
<sequence>MKQNSVMLIRQWLALLALVAMLLPVAAQAQSKSPEALIRENINEFMQQLDGREEYYANNLDELKALVNDSLDEVADFRYIGASVMGSYFRNATPEQRSRFADVFRQTLIDTYTRGLVTFDYDEIRVLSDQRGQRHEDQASVDMEVVANNGQVYPVSYSLRLSDGEWKVVNVIVNGINLGLTFRNQFDQSMRENNRDYDAVIRNWSPEIGVDELEQGGDA</sequence>
<protein>
    <submittedName>
        <fullName evidence="2">ABC transporter substrate-binding protein</fullName>
    </submittedName>
</protein>
<dbReference type="EMBL" id="JAAEHK010000003">
    <property type="protein sequence ID" value="NDL69610.1"/>
    <property type="molecule type" value="Genomic_DNA"/>
</dbReference>
<dbReference type="AlphaFoldDB" id="A0A7C9P2S3"/>
<gene>
    <name evidence="2" type="ORF">GPL32_03675</name>
</gene>
<organism evidence="2 3">
    <name type="scientific">Vreelandella alkaliphila</name>
    <dbReference type="NCBI Taxonomy" id="272774"/>
    <lineage>
        <taxon>Bacteria</taxon>
        <taxon>Pseudomonadati</taxon>
        <taxon>Pseudomonadota</taxon>
        <taxon>Gammaproteobacteria</taxon>
        <taxon>Oceanospirillales</taxon>
        <taxon>Halomonadaceae</taxon>
        <taxon>Vreelandella</taxon>
    </lineage>
</organism>
<dbReference type="InterPro" id="IPR042245">
    <property type="entry name" value="Tgt2/MlaC_sf"/>
</dbReference>
<dbReference type="PANTHER" id="PTHR36573">
    <property type="entry name" value="INTERMEMBRANE PHOSPHOLIPID TRANSPORT SYSTEM BINDING PROTEIN MLAC"/>
    <property type="match status" value="1"/>
</dbReference>
<feature type="chain" id="PRO_5028805960" evidence="1">
    <location>
        <begin position="30"/>
        <end position="219"/>
    </location>
</feature>
<dbReference type="PANTHER" id="PTHR36573:SF1">
    <property type="entry name" value="INTERMEMBRANE PHOSPHOLIPID TRANSPORT SYSTEM BINDING PROTEIN MLAC"/>
    <property type="match status" value="1"/>
</dbReference>
<evidence type="ECO:0000313" key="2">
    <source>
        <dbReference type="EMBL" id="NDL69610.1"/>
    </source>
</evidence>
<accession>A0A7C9P2S3</accession>
<evidence type="ECO:0000256" key="1">
    <source>
        <dbReference type="SAM" id="SignalP"/>
    </source>
</evidence>
<dbReference type="RefSeq" id="WP_162217548.1">
    <property type="nucleotide sequence ID" value="NZ_JAAEHK010000003.1"/>
</dbReference>